<dbReference type="Pfam" id="PF15575">
    <property type="entry name" value="Imm49"/>
    <property type="match status" value="1"/>
</dbReference>
<keyword evidence="2" id="KW-1185">Reference proteome</keyword>
<reference evidence="2" key="1">
    <citation type="submission" date="2016-10" db="EMBL/GenBank/DDBJ databases">
        <authorList>
            <person name="Varghese N."/>
            <person name="Submissions S."/>
        </authorList>
    </citation>
    <scope>NUCLEOTIDE SEQUENCE [LARGE SCALE GENOMIC DNA]</scope>
    <source>
        <strain evidence="2">CGMCC 4.3504</strain>
    </source>
</reference>
<dbReference type="AlphaFoldDB" id="A0A1G6IHB9"/>
<dbReference type="RefSeq" id="WP_055571661.1">
    <property type="nucleotide sequence ID" value="NZ_FMZK01000001.1"/>
</dbReference>
<name>A0A1G6IHB9_9ACTN</name>
<dbReference type="STRING" id="67344.SAMN05216505_101246"/>
<dbReference type="Proteomes" id="UP000182100">
    <property type="component" value="Unassembled WGS sequence"/>
</dbReference>
<dbReference type="EMBL" id="FMZK01000001">
    <property type="protein sequence ID" value="SDC05861.1"/>
    <property type="molecule type" value="Genomic_DNA"/>
</dbReference>
<sequence length="290" mass="32887">MTTEIIRHGLPVGHNSEKFTERLNKHLLKGIDRLEESTAVIDSTFSAAIMNVRARCVIDPQAAAVETWEAAVNAMQLGSALFAVTAKNEGTIECRINGKVRTLQATGPLSTARAGTWLNAFWLAVICREPERMTQLCEVPLERLRAPEGQYDEYIYHWVDTLQTYWLRRPGLVEKLTAALQMSDPAVARIAPRDLLQDVLYPPINLFYHFVRRDVEGFSPALEEALKLHRAYWTLTEERQKDIDGAIALGPLAIACWAHDGHLPIEVESDYLPQHLLQHDWLGEFPTWPR</sequence>
<organism evidence="1 2">
    <name type="scientific">Streptomyces prasinopilosus</name>
    <dbReference type="NCBI Taxonomy" id="67344"/>
    <lineage>
        <taxon>Bacteria</taxon>
        <taxon>Bacillati</taxon>
        <taxon>Actinomycetota</taxon>
        <taxon>Actinomycetes</taxon>
        <taxon>Kitasatosporales</taxon>
        <taxon>Streptomycetaceae</taxon>
        <taxon>Streptomyces</taxon>
    </lineage>
</organism>
<dbReference type="InterPro" id="IPR029074">
    <property type="entry name" value="Imm49"/>
</dbReference>
<evidence type="ECO:0000313" key="1">
    <source>
        <dbReference type="EMBL" id="SDC05861.1"/>
    </source>
</evidence>
<evidence type="ECO:0000313" key="2">
    <source>
        <dbReference type="Proteomes" id="UP000182100"/>
    </source>
</evidence>
<accession>A0A1G6IHB9</accession>
<proteinExistence type="predicted"/>
<protein>
    <submittedName>
        <fullName evidence="1">Immunity protein 49</fullName>
    </submittedName>
</protein>
<gene>
    <name evidence="1" type="ORF">SAMN05216505_101246</name>
</gene>